<evidence type="ECO:0000313" key="8">
    <source>
        <dbReference type="EMBL" id="MQM29980.1"/>
    </source>
</evidence>
<name>A0A6A7RSA4_9PROT</name>
<keyword evidence="4 6" id="KW-1133">Transmembrane helix</keyword>
<dbReference type="GO" id="GO:0005886">
    <property type="term" value="C:plasma membrane"/>
    <property type="evidence" value="ECO:0007669"/>
    <property type="project" value="UniProtKB-SubCell"/>
</dbReference>
<feature type="transmembrane region" description="Helical" evidence="6">
    <location>
        <begin position="45"/>
        <end position="64"/>
    </location>
</feature>
<comment type="subcellular location">
    <subcellularLocation>
        <location evidence="1">Cell membrane</location>
        <topology evidence="1">Multi-pass membrane protein</topology>
    </subcellularLocation>
</comment>
<evidence type="ECO:0000256" key="1">
    <source>
        <dbReference type="ARBA" id="ARBA00004651"/>
    </source>
</evidence>
<dbReference type="NCBIfam" id="NF037997">
    <property type="entry name" value="Na_Pi_symport"/>
    <property type="match status" value="1"/>
</dbReference>
<comment type="caution">
    <text evidence="8">The sequence shown here is derived from an EMBL/GenBank/DDBJ whole genome shotgun (WGS) entry which is preliminary data.</text>
</comment>
<dbReference type="Proteomes" id="UP000342300">
    <property type="component" value="Unassembled WGS sequence"/>
</dbReference>
<protein>
    <submittedName>
        <fullName evidence="8">NAD+ kinase</fullName>
    </submittedName>
</protein>
<accession>A0A6A7RSA4</accession>
<evidence type="ECO:0000313" key="9">
    <source>
        <dbReference type="Proteomes" id="UP000342300"/>
    </source>
</evidence>
<evidence type="ECO:0000256" key="5">
    <source>
        <dbReference type="ARBA" id="ARBA00023136"/>
    </source>
</evidence>
<evidence type="ECO:0000256" key="3">
    <source>
        <dbReference type="ARBA" id="ARBA00022692"/>
    </source>
</evidence>
<sequence>MLDAYLKQSQTTTGATVALCIVGAVLGVIAWPALAATASDAGMNWGGMTMELLGGLALFLYGMVQMEVALKAVAGERMKSILAKLTVNRFAGLGTGAVVTAVIQSSSVTTVLLVGFISAGLMSLPQSVGVIIGAKIGTTITGQIVAFKITKAALGMIAVGFGMLFLAKNEKMKSYGGMLMGLGLVFFGMHVMGEAMHPLRSYQPFLDMMQTMTNPIIAVVVSALFTALIQSSSATTAIVIVMASQGFISLDAGIPLVMGANIGTCVTALLAAIGKPREAVRCAVVHTGLATTGVLMWLPFIAVIKHAVLWMSPAYSGLSGIELLAAETPRQIANAHTFFNVANGCIFIWFTTYIARFVEWLVPDKPLEEEALIVRTKFLQAELLTTPSLALDSVRMEVMHMGETVNTMLKGIMPAIIKGDRGALENIRQMDDTVDILHAGIIDYLGQISKQPLTEGQTKELLNLMEAVSNLENIGDIVETNLVVLGQDRIRDKIDVSATTQEVLNGFQTAVCKAVAAAIQAVAQSNERSAQVVTGMKDEINRIAESAASHEARRLIASEPNRILAYTLEVEIIEKQKRIYYFAKRMAKSVLPAVLQQRG</sequence>
<dbReference type="PANTHER" id="PTHR10010">
    <property type="entry name" value="SOLUTE CARRIER FAMILY 34 SODIUM PHOSPHATE , MEMBER 2-RELATED"/>
    <property type="match status" value="1"/>
</dbReference>
<organism evidence="8 9">
    <name type="scientific">Candidatus Accumulibacter phosphatis</name>
    <dbReference type="NCBI Taxonomy" id="327160"/>
    <lineage>
        <taxon>Bacteria</taxon>
        <taxon>Pseudomonadati</taxon>
        <taxon>Pseudomonadota</taxon>
        <taxon>Betaproteobacteria</taxon>
        <taxon>Candidatus Accumulibacter</taxon>
    </lineage>
</organism>
<evidence type="ECO:0000256" key="6">
    <source>
        <dbReference type="SAM" id="Phobius"/>
    </source>
</evidence>
<dbReference type="InterPro" id="IPR038078">
    <property type="entry name" value="PhoU-like_sf"/>
</dbReference>
<feature type="transmembrane region" description="Helical" evidence="6">
    <location>
        <begin position="111"/>
        <end position="133"/>
    </location>
</feature>
<dbReference type="EMBL" id="PDHS01000113">
    <property type="protein sequence ID" value="MQM29980.1"/>
    <property type="molecule type" value="Genomic_DNA"/>
</dbReference>
<evidence type="ECO:0000259" key="7">
    <source>
        <dbReference type="Pfam" id="PF01895"/>
    </source>
</evidence>
<keyword evidence="3 6" id="KW-0812">Transmembrane</keyword>
<feature type="transmembrane region" description="Helical" evidence="6">
    <location>
        <begin position="216"/>
        <end position="240"/>
    </location>
</feature>
<dbReference type="GO" id="GO:0016301">
    <property type="term" value="F:kinase activity"/>
    <property type="evidence" value="ECO:0007669"/>
    <property type="project" value="UniProtKB-KW"/>
</dbReference>
<proteinExistence type="predicted"/>
<keyword evidence="8" id="KW-0808">Transferase</keyword>
<feature type="domain" description="PhoU" evidence="7">
    <location>
        <begin position="399"/>
        <end position="478"/>
    </location>
</feature>
<dbReference type="GO" id="GO:0044341">
    <property type="term" value="P:sodium-dependent phosphate transport"/>
    <property type="evidence" value="ECO:0007669"/>
    <property type="project" value="InterPro"/>
</dbReference>
<keyword evidence="5 6" id="KW-0472">Membrane</keyword>
<dbReference type="InterPro" id="IPR003841">
    <property type="entry name" value="Na/Pi_transpt"/>
</dbReference>
<dbReference type="GO" id="GO:0005436">
    <property type="term" value="F:sodium:phosphate symporter activity"/>
    <property type="evidence" value="ECO:0007669"/>
    <property type="project" value="InterPro"/>
</dbReference>
<dbReference type="Pfam" id="PF01895">
    <property type="entry name" value="PhoU"/>
    <property type="match status" value="1"/>
</dbReference>
<reference evidence="8 9" key="1">
    <citation type="submission" date="2017-09" db="EMBL/GenBank/DDBJ databases">
        <title>Metagenomic Analysis Reveals Denitrifying Candidatus Accumulibacter and Flanking Population as a Source of N2O.</title>
        <authorList>
            <person name="Gao H."/>
            <person name="Mao Y."/>
            <person name="Zhao X."/>
            <person name="Liu W.-T."/>
            <person name="Zhang T."/>
            <person name="Wells G."/>
        </authorList>
    </citation>
    <scope>NUCLEOTIDE SEQUENCE [LARGE SCALE GENOMIC DNA]</scope>
    <source>
        <strain evidence="8">CANDO_2_IC</strain>
    </source>
</reference>
<dbReference type="Pfam" id="PF02690">
    <property type="entry name" value="Na_Pi_cotrans"/>
    <property type="match status" value="2"/>
</dbReference>
<keyword evidence="2" id="KW-1003">Cell membrane</keyword>
<dbReference type="Gene3D" id="1.20.58.220">
    <property type="entry name" value="Phosphate transport system protein phou homolog 2, domain 2"/>
    <property type="match status" value="1"/>
</dbReference>
<gene>
    <name evidence="8" type="ORF">CRU78_05295</name>
</gene>
<feature type="transmembrane region" description="Helical" evidence="6">
    <location>
        <begin position="178"/>
        <end position="196"/>
    </location>
</feature>
<feature type="transmembrane region" description="Helical" evidence="6">
    <location>
        <begin position="280"/>
        <end position="301"/>
    </location>
</feature>
<feature type="transmembrane region" description="Helical" evidence="6">
    <location>
        <begin position="145"/>
        <end position="166"/>
    </location>
</feature>
<keyword evidence="8" id="KW-0418">Kinase</keyword>
<feature type="transmembrane region" description="Helical" evidence="6">
    <location>
        <begin position="252"/>
        <end position="273"/>
    </location>
</feature>
<dbReference type="PANTHER" id="PTHR10010:SF46">
    <property type="entry name" value="SODIUM-DEPENDENT PHOSPHATE TRANSPORT PROTEIN 2B"/>
    <property type="match status" value="1"/>
</dbReference>
<dbReference type="SUPFAM" id="SSF109755">
    <property type="entry name" value="PhoU-like"/>
    <property type="match status" value="1"/>
</dbReference>
<dbReference type="InterPro" id="IPR026022">
    <property type="entry name" value="PhoU_dom"/>
</dbReference>
<feature type="transmembrane region" description="Helical" evidence="6">
    <location>
        <begin position="85"/>
        <end position="105"/>
    </location>
</feature>
<evidence type="ECO:0000256" key="4">
    <source>
        <dbReference type="ARBA" id="ARBA00022989"/>
    </source>
</evidence>
<dbReference type="AlphaFoldDB" id="A0A6A7RSA4"/>
<feature type="transmembrane region" description="Helical" evidence="6">
    <location>
        <begin position="12"/>
        <end position="33"/>
    </location>
</feature>
<evidence type="ECO:0000256" key="2">
    <source>
        <dbReference type="ARBA" id="ARBA00022475"/>
    </source>
</evidence>